<dbReference type="GO" id="GO:0000287">
    <property type="term" value="F:magnesium ion binding"/>
    <property type="evidence" value="ECO:0007669"/>
    <property type="project" value="UniProtKB-UniRule"/>
</dbReference>
<evidence type="ECO:0000259" key="7">
    <source>
        <dbReference type="Pfam" id="PF02776"/>
    </source>
</evidence>
<name>E4RXQ5_LEAB4</name>
<dbReference type="EMBL" id="CP002305">
    <property type="protein sequence ID" value="ADQ18119.1"/>
    <property type="molecule type" value="Genomic_DNA"/>
</dbReference>
<dbReference type="NCBIfam" id="TIGR00173">
    <property type="entry name" value="menD"/>
    <property type="match status" value="1"/>
</dbReference>
<keyword evidence="5 6" id="KW-0464">Manganese</keyword>
<dbReference type="STRING" id="649349.Lbys_2454"/>
<keyword evidence="9" id="KW-1185">Reference proteome</keyword>
<evidence type="ECO:0000256" key="3">
    <source>
        <dbReference type="ARBA" id="ARBA00022842"/>
    </source>
</evidence>
<dbReference type="AlphaFoldDB" id="E4RXQ5"/>
<keyword evidence="3 6" id="KW-0460">Magnesium</keyword>
<dbReference type="OrthoDB" id="9791859at2"/>
<keyword evidence="2 6" id="KW-0479">Metal-binding</keyword>
<evidence type="ECO:0000256" key="2">
    <source>
        <dbReference type="ARBA" id="ARBA00022723"/>
    </source>
</evidence>
<comment type="function">
    <text evidence="6">Catalyzes the thiamine diphosphate-dependent decarboxylation of 2-oxoglutarate and the subsequent addition of the resulting succinic semialdehyde-thiamine pyrophosphate anion to isochorismate to yield 2-succinyl-5-enolpyruvyl-6-hydroxy-3-cyclohexene-1-carboxylate (SEPHCHC).</text>
</comment>
<keyword evidence="4 6" id="KW-0786">Thiamine pyrophosphate</keyword>
<sequence>MYSDNKLILQLVSLLKQYEIKRIVISPGSRHYPLIRSLEVDSFFELFSVVDERSAAFFALGLIQNSQEPVAVCCTSGTSTINYGSAVVEAFYQKLPLLLLTADRLPEYLGQMEEQMYKQDDTFHHFIKFHGQLKPINNSLDEWYCNRIINEGLLALSYRGFGPVHLNFPIESHHSDSFSTSLLPKARKIGIVGQYSSRHVWNSIGEKVNGKKVLIVCGQTFRVPPDFISFFDSFVKQHHAVVLCDHLNNFKLENSFSDTYLIVRSIKKIDIKDYCPDIVITLFSNTVFNGELKSFLKNFPGEFEHWHIDQSGKIIDPFQSLTTIFDVSEDVFFEKISSVCGTSNQDYYSKWLQLSSSIDEPKVGFSELRAIGDFLKVLPNNSLLHVANSLPIRMLSTFSIADNIKVYCNRGVNGIDGCMSTAVGYAALSTEPVYLIIGDLTFFYDMNALWNRHLSKNFRILLLNNEGGGVMHMPLPASLSSDLSRYVSAGHGTSAEGWVKSLGMDYLAVKNESELARGLQWLVENNTDGSKIVEVFTEKAEDVKILKSYFKSLDRESILDKVFRKARGKISQIINK</sequence>
<feature type="domain" description="Thiamine pyrophosphate enzyme N-terminal TPP-binding" evidence="7">
    <location>
        <begin position="11"/>
        <end position="114"/>
    </location>
</feature>
<organism evidence="8 9">
    <name type="scientific">Leadbetterella byssophila (strain DSM 17132 / JCM 16389 / KACC 11308 / NBRC 106382 / 4M15)</name>
    <dbReference type="NCBI Taxonomy" id="649349"/>
    <lineage>
        <taxon>Bacteria</taxon>
        <taxon>Pseudomonadati</taxon>
        <taxon>Bacteroidota</taxon>
        <taxon>Cytophagia</taxon>
        <taxon>Cytophagales</taxon>
        <taxon>Leadbetterellaceae</taxon>
        <taxon>Leadbetterella</taxon>
    </lineage>
</organism>
<dbReference type="PIRSF" id="PIRSF004983">
    <property type="entry name" value="MenD"/>
    <property type="match status" value="1"/>
</dbReference>
<dbReference type="GO" id="GO:0009234">
    <property type="term" value="P:menaquinone biosynthetic process"/>
    <property type="evidence" value="ECO:0007669"/>
    <property type="project" value="UniProtKB-UniRule"/>
</dbReference>
<evidence type="ECO:0000256" key="6">
    <source>
        <dbReference type="HAMAP-Rule" id="MF_01659"/>
    </source>
</evidence>
<reference evidence="8 9" key="2">
    <citation type="journal article" date="2011" name="Stand. Genomic Sci.">
        <title>Complete genome sequence of Leadbetterella byssophila type strain (4M15).</title>
        <authorList>
            <person name="Abt B."/>
            <person name="Teshima H."/>
            <person name="Lucas S."/>
            <person name="Lapidus A."/>
            <person name="Del Rio T.G."/>
            <person name="Nolan M."/>
            <person name="Tice H."/>
            <person name="Cheng J.F."/>
            <person name="Pitluck S."/>
            <person name="Liolios K."/>
            <person name="Pagani I."/>
            <person name="Ivanova N."/>
            <person name="Mavromatis K."/>
            <person name="Pati A."/>
            <person name="Tapia R."/>
            <person name="Han C."/>
            <person name="Goodwin L."/>
            <person name="Chen A."/>
            <person name="Palaniappan K."/>
            <person name="Land M."/>
            <person name="Hauser L."/>
            <person name="Chang Y.J."/>
            <person name="Jeffries C.D."/>
            <person name="Rohde M."/>
            <person name="Goker M."/>
            <person name="Tindall B.J."/>
            <person name="Detter J.C."/>
            <person name="Woyke T."/>
            <person name="Bristow J."/>
            <person name="Eisen J.A."/>
            <person name="Markowitz V."/>
            <person name="Hugenholtz P."/>
            <person name="Klenk H.P."/>
            <person name="Kyrpides N.C."/>
        </authorList>
    </citation>
    <scope>NUCLEOTIDE SEQUENCE [LARGE SCALE GENOMIC DNA]</scope>
    <source>
        <strain evidence="9">DSM 17132 / JCM 16389 / KACC 11308 / NBRC 106382 / 4M15</strain>
    </source>
</reference>
<evidence type="ECO:0000256" key="5">
    <source>
        <dbReference type="ARBA" id="ARBA00023211"/>
    </source>
</evidence>
<evidence type="ECO:0000313" key="8">
    <source>
        <dbReference type="EMBL" id="ADQ18119.1"/>
    </source>
</evidence>
<dbReference type="UniPathway" id="UPA01057">
    <property type="reaction ID" value="UER00164"/>
</dbReference>
<accession>E4RXQ5</accession>
<dbReference type="Gene3D" id="3.40.50.1220">
    <property type="entry name" value="TPP-binding domain"/>
    <property type="match status" value="1"/>
</dbReference>
<dbReference type="Pfam" id="PF02776">
    <property type="entry name" value="TPP_enzyme_N"/>
    <property type="match status" value="1"/>
</dbReference>
<proteinExistence type="inferred from homology"/>
<comment type="similarity">
    <text evidence="6">Belongs to the TPP enzyme family. MenD subfamily.</text>
</comment>
<dbReference type="EC" id="2.2.1.9" evidence="6"/>
<comment type="pathway">
    <text evidence="6">Quinol/quinone metabolism; menaquinone biosynthesis.</text>
</comment>
<dbReference type="GO" id="GO:0030976">
    <property type="term" value="F:thiamine pyrophosphate binding"/>
    <property type="evidence" value="ECO:0007669"/>
    <property type="project" value="UniProtKB-UniRule"/>
</dbReference>
<dbReference type="HAMAP" id="MF_01659">
    <property type="entry name" value="MenD"/>
    <property type="match status" value="1"/>
</dbReference>
<dbReference type="CDD" id="cd02009">
    <property type="entry name" value="TPP_SHCHC_synthase"/>
    <property type="match status" value="1"/>
</dbReference>
<dbReference type="Proteomes" id="UP000007435">
    <property type="component" value="Chromosome"/>
</dbReference>
<dbReference type="InterPro" id="IPR004433">
    <property type="entry name" value="MenaQ_synth_MenD"/>
</dbReference>
<dbReference type="GO" id="GO:0070204">
    <property type="term" value="F:2-succinyl-5-enolpyruvyl-6-hydroxy-3-cyclohexene-1-carboxylic-acid synthase activity"/>
    <property type="evidence" value="ECO:0007669"/>
    <property type="project" value="UniProtKB-UniRule"/>
</dbReference>
<evidence type="ECO:0000256" key="4">
    <source>
        <dbReference type="ARBA" id="ARBA00023052"/>
    </source>
</evidence>
<dbReference type="RefSeq" id="WP_013409159.1">
    <property type="nucleotide sequence ID" value="NC_014655.1"/>
</dbReference>
<comment type="catalytic activity">
    <reaction evidence="6">
        <text>isochorismate + 2-oxoglutarate + H(+) = 5-enolpyruvoyl-6-hydroxy-2-succinyl-cyclohex-3-ene-1-carboxylate + CO2</text>
        <dbReference type="Rhea" id="RHEA:25593"/>
        <dbReference type="ChEBI" id="CHEBI:15378"/>
        <dbReference type="ChEBI" id="CHEBI:16526"/>
        <dbReference type="ChEBI" id="CHEBI:16810"/>
        <dbReference type="ChEBI" id="CHEBI:29780"/>
        <dbReference type="ChEBI" id="CHEBI:58818"/>
        <dbReference type="EC" id="2.2.1.9"/>
    </reaction>
</comment>
<dbReference type="GO" id="GO:0030145">
    <property type="term" value="F:manganese ion binding"/>
    <property type="evidence" value="ECO:0007669"/>
    <property type="project" value="UniProtKB-UniRule"/>
</dbReference>
<dbReference type="HOGENOM" id="CLU_006051_3_0_10"/>
<comment type="cofactor">
    <cofactor evidence="6">
        <name>thiamine diphosphate</name>
        <dbReference type="ChEBI" id="CHEBI:58937"/>
    </cofactor>
    <text evidence="6">Binds 1 thiamine pyrophosphate per subunit.</text>
</comment>
<comment type="pathway">
    <text evidence="6">Quinol/quinone metabolism; 1,4-dihydroxy-2-naphthoate biosynthesis; 1,4-dihydroxy-2-naphthoate from chorismate: step 2/7.</text>
</comment>
<dbReference type="Gene3D" id="3.40.50.970">
    <property type="match status" value="2"/>
</dbReference>
<dbReference type="SUPFAM" id="SSF52518">
    <property type="entry name" value="Thiamin diphosphate-binding fold (THDP-binding)"/>
    <property type="match status" value="2"/>
</dbReference>
<reference key="1">
    <citation type="submission" date="2010-11" db="EMBL/GenBank/DDBJ databases">
        <title>The complete genome of Leadbetterella byssophila DSM 17132.</title>
        <authorList>
            <consortium name="US DOE Joint Genome Institute (JGI-PGF)"/>
            <person name="Lucas S."/>
            <person name="Copeland A."/>
            <person name="Lapidus A."/>
            <person name="Glavina del Rio T."/>
            <person name="Dalin E."/>
            <person name="Tice H."/>
            <person name="Bruce D."/>
            <person name="Goodwin L."/>
            <person name="Pitluck S."/>
            <person name="Kyrpides N."/>
            <person name="Mavromatis K."/>
            <person name="Ivanova N."/>
            <person name="Teshima H."/>
            <person name="Brettin T."/>
            <person name="Detter J.C."/>
            <person name="Han C."/>
            <person name="Tapia R."/>
            <person name="Land M."/>
            <person name="Hauser L."/>
            <person name="Markowitz V."/>
            <person name="Cheng J.-F."/>
            <person name="Hugenholtz P."/>
            <person name="Woyke T."/>
            <person name="Wu D."/>
            <person name="Tindall B."/>
            <person name="Pomrenke H.G."/>
            <person name="Brambilla E."/>
            <person name="Klenk H.-P."/>
            <person name="Eisen J.A."/>
        </authorList>
    </citation>
    <scope>NUCLEOTIDE SEQUENCE [LARGE SCALE GENOMIC DNA]</scope>
    <source>
        <strain>DSM 17132</strain>
    </source>
</reference>
<dbReference type="InterPro" id="IPR029061">
    <property type="entry name" value="THDP-binding"/>
</dbReference>
<dbReference type="eggNOG" id="COG1165">
    <property type="taxonomic scope" value="Bacteria"/>
</dbReference>
<comment type="subunit">
    <text evidence="6">Homodimer.</text>
</comment>
<dbReference type="PANTHER" id="PTHR42916">
    <property type="entry name" value="2-SUCCINYL-5-ENOLPYRUVYL-6-HYDROXY-3-CYCLOHEXENE-1-CARBOXYLATE SYNTHASE"/>
    <property type="match status" value="1"/>
</dbReference>
<evidence type="ECO:0000313" key="9">
    <source>
        <dbReference type="Proteomes" id="UP000007435"/>
    </source>
</evidence>
<keyword evidence="1 6" id="KW-0808">Transferase</keyword>
<keyword evidence="6" id="KW-0474">Menaquinone biosynthesis</keyword>
<evidence type="ECO:0000256" key="1">
    <source>
        <dbReference type="ARBA" id="ARBA00022679"/>
    </source>
</evidence>
<dbReference type="UniPathway" id="UPA00079"/>
<comment type="cofactor">
    <cofactor evidence="6">
        <name>Mg(2+)</name>
        <dbReference type="ChEBI" id="CHEBI:18420"/>
    </cofactor>
    <cofactor evidence="6">
        <name>Mn(2+)</name>
        <dbReference type="ChEBI" id="CHEBI:29035"/>
    </cofactor>
</comment>
<gene>
    <name evidence="6" type="primary">menD</name>
    <name evidence="8" type="ordered locus">Lbys_2454</name>
</gene>
<protein>
    <recommendedName>
        <fullName evidence="6">2-succinyl-5-enolpyruvyl-6-hydroxy-3-cyclohexene-1-carboxylate synthase</fullName>
        <shortName evidence="6">SEPHCHC synthase</shortName>
        <ecNumber evidence="6">2.2.1.9</ecNumber>
    </recommendedName>
    <alternativeName>
        <fullName evidence="6">Menaquinone biosynthesis protein MenD</fullName>
    </alternativeName>
</protein>
<dbReference type="CDD" id="cd07037">
    <property type="entry name" value="TPP_PYR_MenD"/>
    <property type="match status" value="1"/>
</dbReference>
<dbReference type="InterPro" id="IPR012001">
    <property type="entry name" value="Thiamin_PyroP_enz_TPP-bd_dom"/>
</dbReference>
<dbReference type="KEGG" id="lby:Lbys_2454"/>
<dbReference type="PANTHER" id="PTHR42916:SF1">
    <property type="entry name" value="PROTEIN PHYLLO, CHLOROPLASTIC"/>
    <property type="match status" value="1"/>
</dbReference>